<sequence length="137" mass="15524">MKQYRNRGLFLLILVLLGGGLLFGGAKPAQAGYWNDLVNGVKELSQLPSEVNELKENYDATLDKLEATQGELESFRQQNEELMERNRELAATVSSLSEAQQIRDANAQRTRLLLLTGLALFIGYFIMLRIVRLVLRR</sequence>
<feature type="coiled-coil region" evidence="1">
    <location>
        <begin position="51"/>
        <end position="99"/>
    </location>
</feature>
<gene>
    <name evidence="3" type="ORF">FHR92_000715</name>
</gene>
<protein>
    <submittedName>
        <fullName evidence="3">Chromosome segregation ATPase</fullName>
    </submittedName>
</protein>
<keyword evidence="2" id="KW-0812">Transmembrane</keyword>
<evidence type="ECO:0000313" key="4">
    <source>
        <dbReference type="Proteomes" id="UP000567067"/>
    </source>
</evidence>
<evidence type="ECO:0000256" key="2">
    <source>
        <dbReference type="SAM" id="Phobius"/>
    </source>
</evidence>
<proteinExistence type="predicted"/>
<keyword evidence="2" id="KW-0472">Membrane</keyword>
<keyword evidence="2" id="KW-1133">Transmembrane helix</keyword>
<dbReference type="AlphaFoldDB" id="A0A7W3XQD4"/>
<reference evidence="3 4" key="1">
    <citation type="submission" date="2020-08" db="EMBL/GenBank/DDBJ databases">
        <title>Genomic Encyclopedia of Type Strains, Phase III (KMG-III): the genomes of soil and plant-associated and newly described type strains.</title>
        <authorList>
            <person name="Whitman W."/>
        </authorList>
    </citation>
    <scope>NUCLEOTIDE SEQUENCE [LARGE SCALE GENOMIC DNA]</scope>
    <source>
        <strain evidence="3 4">CECT 8693</strain>
    </source>
</reference>
<dbReference type="EMBL" id="JACJIP010000003">
    <property type="protein sequence ID" value="MBA9084261.1"/>
    <property type="molecule type" value="Genomic_DNA"/>
</dbReference>
<name>A0A7W3XQD4_9BACL</name>
<evidence type="ECO:0000313" key="3">
    <source>
        <dbReference type="EMBL" id="MBA9084261.1"/>
    </source>
</evidence>
<dbReference type="RefSeq" id="WP_182534329.1">
    <property type="nucleotide sequence ID" value="NZ_JACJIP010000003.1"/>
</dbReference>
<evidence type="ECO:0000256" key="1">
    <source>
        <dbReference type="SAM" id="Coils"/>
    </source>
</evidence>
<comment type="caution">
    <text evidence="3">The sequence shown here is derived from an EMBL/GenBank/DDBJ whole genome shotgun (WGS) entry which is preliminary data.</text>
</comment>
<accession>A0A7W3XQD4</accession>
<dbReference type="Proteomes" id="UP000567067">
    <property type="component" value="Unassembled WGS sequence"/>
</dbReference>
<keyword evidence="1" id="KW-0175">Coiled coil</keyword>
<feature type="transmembrane region" description="Helical" evidence="2">
    <location>
        <begin position="112"/>
        <end position="131"/>
    </location>
</feature>
<keyword evidence="4" id="KW-1185">Reference proteome</keyword>
<organism evidence="3 4">
    <name type="scientific">Fontibacillus solani</name>
    <dbReference type="NCBI Taxonomy" id="1572857"/>
    <lineage>
        <taxon>Bacteria</taxon>
        <taxon>Bacillati</taxon>
        <taxon>Bacillota</taxon>
        <taxon>Bacilli</taxon>
        <taxon>Bacillales</taxon>
        <taxon>Paenibacillaceae</taxon>
        <taxon>Fontibacillus</taxon>
    </lineage>
</organism>